<dbReference type="PANTHER" id="PTHR30329">
    <property type="entry name" value="STATOR ELEMENT OF FLAGELLAR MOTOR COMPLEX"/>
    <property type="match status" value="1"/>
</dbReference>
<evidence type="ECO:0000256" key="2">
    <source>
        <dbReference type="ARBA" id="ARBA00023136"/>
    </source>
</evidence>
<dbReference type="PANTHER" id="PTHR30329:SF21">
    <property type="entry name" value="LIPOPROTEIN YIAD-RELATED"/>
    <property type="match status" value="1"/>
</dbReference>
<evidence type="ECO:0000256" key="3">
    <source>
        <dbReference type="ARBA" id="ARBA00023237"/>
    </source>
</evidence>
<evidence type="ECO:0000256" key="5">
    <source>
        <dbReference type="SAM" id="SignalP"/>
    </source>
</evidence>
<evidence type="ECO:0000259" key="6">
    <source>
        <dbReference type="PROSITE" id="PS51123"/>
    </source>
</evidence>
<dbReference type="Proteomes" id="UP001305521">
    <property type="component" value="Chromosome"/>
</dbReference>
<evidence type="ECO:0000313" key="8">
    <source>
        <dbReference type="Proteomes" id="UP001305521"/>
    </source>
</evidence>
<keyword evidence="2 4" id="KW-0472">Membrane</keyword>
<dbReference type="PRINTS" id="PR01021">
    <property type="entry name" value="OMPADOMAIN"/>
</dbReference>
<dbReference type="InterPro" id="IPR006664">
    <property type="entry name" value="OMP_bac"/>
</dbReference>
<feature type="chain" id="PRO_5045663128" evidence="5">
    <location>
        <begin position="22"/>
        <end position="156"/>
    </location>
</feature>
<dbReference type="Pfam" id="PF00691">
    <property type="entry name" value="OmpA"/>
    <property type="match status" value="1"/>
</dbReference>
<organism evidence="7 8">
    <name type="scientific">Sediminicoccus rosea</name>
    <dbReference type="NCBI Taxonomy" id="1225128"/>
    <lineage>
        <taxon>Bacteria</taxon>
        <taxon>Pseudomonadati</taxon>
        <taxon>Pseudomonadota</taxon>
        <taxon>Alphaproteobacteria</taxon>
        <taxon>Acetobacterales</taxon>
        <taxon>Roseomonadaceae</taxon>
        <taxon>Sediminicoccus</taxon>
    </lineage>
</organism>
<evidence type="ECO:0000256" key="1">
    <source>
        <dbReference type="ARBA" id="ARBA00004442"/>
    </source>
</evidence>
<evidence type="ECO:0000313" key="7">
    <source>
        <dbReference type="EMBL" id="WPB86520.1"/>
    </source>
</evidence>
<dbReference type="PROSITE" id="PS51123">
    <property type="entry name" value="OMPA_2"/>
    <property type="match status" value="1"/>
</dbReference>
<evidence type="ECO:0000256" key="4">
    <source>
        <dbReference type="PROSITE-ProRule" id="PRU00473"/>
    </source>
</evidence>
<dbReference type="EMBL" id="CP137852">
    <property type="protein sequence ID" value="WPB86520.1"/>
    <property type="molecule type" value="Genomic_DNA"/>
</dbReference>
<feature type="signal peptide" evidence="5">
    <location>
        <begin position="1"/>
        <end position="21"/>
    </location>
</feature>
<name>A0ABZ0PL99_9PROT</name>
<dbReference type="InterPro" id="IPR050330">
    <property type="entry name" value="Bact_OuterMem_StrucFunc"/>
</dbReference>
<dbReference type="InterPro" id="IPR006665">
    <property type="entry name" value="OmpA-like"/>
</dbReference>
<comment type="subcellular location">
    <subcellularLocation>
        <location evidence="1">Cell outer membrane</location>
    </subcellularLocation>
</comment>
<protein>
    <submittedName>
        <fullName evidence="7">OmpA family protein</fullName>
    </submittedName>
</protein>
<dbReference type="Gene3D" id="3.30.1330.60">
    <property type="entry name" value="OmpA-like domain"/>
    <property type="match status" value="1"/>
</dbReference>
<keyword evidence="3" id="KW-0998">Cell outer membrane</keyword>
<dbReference type="InterPro" id="IPR036737">
    <property type="entry name" value="OmpA-like_sf"/>
</dbReference>
<feature type="domain" description="OmpA-like" evidence="6">
    <location>
        <begin position="45"/>
        <end position="156"/>
    </location>
</feature>
<dbReference type="RefSeq" id="WP_318650493.1">
    <property type="nucleotide sequence ID" value="NZ_CP137852.1"/>
</dbReference>
<dbReference type="SUPFAM" id="SSF103088">
    <property type="entry name" value="OmpA-like"/>
    <property type="match status" value="1"/>
</dbReference>
<keyword evidence="8" id="KW-1185">Reference proteome</keyword>
<proteinExistence type="predicted"/>
<accession>A0ABZ0PL99</accession>
<gene>
    <name evidence="7" type="ORF">R9Z33_06495</name>
</gene>
<dbReference type="PROSITE" id="PS51257">
    <property type="entry name" value="PROKAR_LIPOPROTEIN"/>
    <property type="match status" value="1"/>
</dbReference>
<dbReference type="CDD" id="cd07185">
    <property type="entry name" value="OmpA_C-like"/>
    <property type="match status" value="1"/>
</dbReference>
<keyword evidence="5" id="KW-0732">Signal</keyword>
<reference evidence="7 8" key="1">
    <citation type="submission" date="2023-11" db="EMBL/GenBank/DDBJ databases">
        <title>Arctic aerobic anoxygenic photoheterotroph Sediminicoccus rosea KRV36 adapts its photosynthesis to long days of polar summer.</title>
        <authorList>
            <person name="Tomasch J."/>
            <person name="Kopejtka K."/>
            <person name="Bily T."/>
            <person name="Gardiner A.T."/>
            <person name="Gardian Z."/>
            <person name="Shivaramu S."/>
            <person name="Koblizek M."/>
            <person name="Engelhardt F."/>
            <person name="Kaftan D."/>
        </authorList>
    </citation>
    <scope>NUCLEOTIDE SEQUENCE [LARGE SCALE GENOMIC DNA]</scope>
    <source>
        <strain evidence="7 8">R-30</strain>
    </source>
</reference>
<sequence>MSRRLTPAAFGAALLALAACAETPAPAVTAAPPAPAPAAAPAPTATQVDPNRALPIFFEAWSAFLEEPARVALAEVATYIKANPRIPVLVVGYADPRGSAEANMILSRLRARVVADTLVENGVPRNRIRILYRGATPGFESLESRRVEVRVDRGQR</sequence>